<sequence>MSITSVTHLNFRGQARGALTFYKLVFGGELITISYRQGNIVQSELEADQILWGQVTSEDGFQIMAYDVPSSITLDRGVRPFYVSIRGNDESEIKGYWEKLSEGADIIHELASAGWSPLYGMVKDKFGVIWVLDIAPSF</sequence>
<organism evidence="2 3">
    <name type="scientific">Pseudoalteromonas piscicida</name>
    <dbReference type="NCBI Taxonomy" id="43662"/>
    <lineage>
        <taxon>Bacteria</taxon>
        <taxon>Pseudomonadati</taxon>
        <taxon>Pseudomonadota</taxon>
        <taxon>Gammaproteobacteria</taxon>
        <taxon>Alteromonadales</taxon>
        <taxon>Pseudoalteromonadaceae</taxon>
        <taxon>Pseudoalteromonas</taxon>
    </lineage>
</organism>
<evidence type="ECO:0000313" key="2">
    <source>
        <dbReference type="EMBL" id="ATD09728.1"/>
    </source>
</evidence>
<dbReference type="SUPFAM" id="SSF54593">
    <property type="entry name" value="Glyoxalase/Bleomycin resistance protein/Dihydroxybiphenyl dioxygenase"/>
    <property type="match status" value="1"/>
</dbReference>
<dbReference type="CDD" id="cd06588">
    <property type="entry name" value="PhnB_like"/>
    <property type="match status" value="1"/>
</dbReference>
<keyword evidence="3" id="KW-1185">Reference proteome</keyword>
<dbReference type="Pfam" id="PF06983">
    <property type="entry name" value="3-dmu-9_3-mt"/>
    <property type="match status" value="1"/>
</dbReference>
<evidence type="ECO:0000259" key="1">
    <source>
        <dbReference type="Pfam" id="PF06983"/>
    </source>
</evidence>
<dbReference type="EMBL" id="CP011925">
    <property type="protein sequence ID" value="ATD09728.1"/>
    <property type="molecule type" value="Genomic_DNA"/>
</dbReference>
<dbReference type="InterPro" id="IPR029068">
    <property type="entry name" value="Glyas_Bleomycin-R_OHBP_Dase"/>
</dbReference>
<gene>
    <name evidence="2" type="ORF">PPIS_b0597</name>
</gene>
<accession>A0ABM6NL30</accession>
<dbReference type="Proteomes" id="UP000016521">
    <property type="component" value="Chromosome II"/>
</dbReference>
<dbReference type="Gene3D" id="3.10.180.10">
    <property type="entry name" value="2,3-Dihydroxybiphenyl 1,2-Dioxygenase, domain 1"/>
    <property type="match status" value="1"/>
</dbReference>
<dbReference type="PANTHER" id="PTHR33990">
    <property type="entry name" value="PROTEIN YJDN-RELATED"/>
    <property type="match status" value="1"/>
</dbReference>
<name>A0ABM6NL30_PSEO7</name>
<reference evidence="2 3" key="1">
    <citation type="submission" date="2015-06" db="EMBL/GenBank/DDBJ databases">
        <authorList>
            <person name="Xie B.-B."/>
            <person name="Rong J.-C."/>
            <person name="Qin Q.-L."/>
            <person name="Zhang Y.-Z."/>
        </authorList>
    </citation>
    <scope>NUCLEOTIDE SEQUENCE [LARGE SCALE GENOMIC DNA]</scope>
    <source>
        <strain evidence="2 3">JCM 20779</strain>
    </source>
</reference>
<dbReference type="PANTHER" id="PTHR33990:SF1">
    <property type="entry name" value="PROTEIN YJDN"/>
    <property type="match status" value="1"/>
</dbReference>
<feature type="domain" description="PhnB-like" evidence="1">
    <location>
        <begin position="6"/>
        <end position="130"/>
    </location>
</feature>
<dbReference type="InterPro" id="IPR028973">
    <property type="entry name" value="PhnB-like"/>
</dbReference>
<proteinExistence type="predicted"/>
<evidence type="ECO:0000313" key="3">
    <source>
        <dbReference type="Proteomes" id="UP000016521"/>
    </source>
</evidence>
<protein>
    <recommendedName>
        <fullName evidence="1">PhnB-like domain-containing protein</fullName>
    </recommendedName>
</protein>
<dbReference type="RefSeq" id="WP_010369723.1">
    <property type="nucleotide sequence ID" value="NZ_CP011925.1"/>
</dbReference>